<proteinExistence type="predicted"/>
<organism evidence="1">
    <name type="scientific">Lepeophtheirus salmonis</name>
    <name type="common">Salmon louse</name>
    <name type="synonym">Caligus salmonis</name>
    <dbReference type="NCBI Taxonomy" id="72036"/>
    <lineage>
        <taxon>Eukaryota</taxon>
        <taxon>Metazoa</taxon>
        <taxon>Ecdysozoa</taxon>
        <taxon>Arthropoda</taxon>
        <taxon>Crustacea</taxon>
        <taxon>Multicrustacea</taxon>
        <taxon>Hexanauplia</taxon>
        <taxon>Copepoda</taxon>
        <taxon>Siphonostomatoida</taxon>
        <taxon>Caligidae</taxon>
        <taxon>Lepeophtheirus</taxon>
    </lineage>
</organism>
<accession>A0A0K2TP15</accession>
<protein>
    <submittedName>
        <fullName evidence="1">Uncharacterized protein</fullName>
    </submittedName>
</protein>
<sequence length="31" mass="3624">MILFSAKDELFVTNKQIFSHEKNKTIIIIMA</sequence>
<evidence type="ECO:0000313" key="1">
    <source>
        <dbReference type="EMBL" id="CDW27783.1"/>
    </source>
</evidence>
<dbReference type="EMBL" id="HACA01010422">
    <property type="protein sequence ID" value="CDW27783.1"/>
    <property type="molecule type" value="Transcribed_RNA"/>
</dbReference>
<name>A0A0K2TP15_LEPSM</name>
<reference evidence="1" key="1">
    <citation type="submission" date="2014-05" db="EMBL/GenBank/DDBJ databases">
        <authorList>
            <person name="Chronopoulou M."/>
        </authorList>
    </citation>
    <scope>NUCLEOTIDE SEQUENCE</scope>
    <source>
        <tissue evidence="1">Whole organism</tissue>
    </source>
</reference>
<dbReference type="AlphaFoldDB" id="A0A0K2TP15"/>